<organism evidence="3 4">
    <name type="scientific">Oryzias javanicus</name>
    <name type="common">Javanese ricefish</name>
    <name type="synonym">Aplocheilus javanicus</name>
    <dbReference type="NCBI Taxonomy" id="123683"/>
    <lineage>
        <taxon>Eukaryota</taxon>
        <taxon>Metazoa</taxon>
        <taxon>Chordata</taxon>
        <taxon>Craniata</taxon>
        <taxon>Vertebrata</taxon>
        <taxon>Euteleostomi</taxon>
        <taxon>Actinopterygii</taxon>
        <taxon>Neopterygii</taxon>
        <taxon>Teleostei</taxon>
        <taxon>Neoteleostei</taxon>
        <taxon>Acanthomorphata</taxon>
        <taxon>Ovalentaria</taxon>
        <taxon>Atherinomorphae</taxon>
        <taxon>Beloniformes</taxon>
        <taxon>Adrianichthyidae</taxon>
        <taxon>Oryziinae</taxon>
        <taxon>Oryzias</taxon>
    </lineage>
</organism>
<reference evidence="3 4" key="1">
    <citation type="submission" date="2018-11" db="EMBL/GenBank/DDBJ databases">
        <authorList>
            <person name="Lopez-Roques C."/>
            <person name="Donnadieu C."/>
            <person name="Bouchez O."/>
            <person name="Klopp C."/>
            <person name="Cabau C."/>
            <person name="Zahm M."/>
        </authorList>
    </citation>
    <scope>NUCLEOTIDE SEQUENCE [LARGE SCALE GENOMIC DNA]</scope>
    <source>
        <strain evidence="3">RS831</strain>
        <tissue evidence="3">Whole body</tissue>
    </source>
</reference>
<sequence>MSLNGGKMSTILNEIENYDACAASVLKKADFQTDSELQTLTPEDMRELFPGLEKLALRKTIFEIIKKQKGTHQCQEKLEGLIPQDTLKNVVIAECFERIKNTKNQLDERKTVLEARHNKLKDVNKTTVKYKMVLCGETFGAHDQLLEQINTSELKLIKGTDEERCITIVFCPVSEAAMKTIPGDDPVILVLMHHSQQPQTMSPTGISTHFPNVVLEVNIFYHDGLLMCEQNEKAVNELKEELVKHRSYQKSGSKDENQSGGCRFI</sequence>
<feature type="coiled-coil region" evidence="1">
    <location>
        <begin position="96"/>
        <end position="123"/>
    </location>
</feature>
<evidence type="ECO:0000313" key="3">
    <source>
        <dbReference type="EMBL" id="RVE56125.1"/>
    </source>
</evidence>
<dbReference type="PANTHER" id="PTHR34488:SF1">
    <property type="entry name" value="SI:CH211-245H14.1-RELATED"/>
    <property type="match status" value="1"/>
</dbReference>
<reference evidence="3 4" key="2">
    <citation type="submission" date="2019-01" db="EMBL/GenBank/DDBJ databases">
        <title>A chromosome length genome reference of the Java medaka (oryzias javanicus).</title>
        <authorList>
            <person name="Herpin A."/>
            <person name="Takehana Y."/>
            <person name="Naruse K."/>
            <person name="Ansai S."/>
            <person name="Kawaguchi M."/>
        </authorList>
    </citation>
    <scope>NUCLEOTIDE SEQUENCE [LARGE SCALE GENOMIC DNA]</scope>
    <source>
        <strain evidence="3">RS831</strain>
        <tissue evidence="3">Whole body</tissue>
    </source>
</reference>
<keyword evidence="4" id="KW-1185">Reference proteome</keyword>
<protein>
    <submittedName>
        <fullName evidence="3">Uncharacterized protein</fullName>
    </submittedName>
</protein>
<dbReference type="OrthoDB" id="8446971at2759"/>
<keyword evidence="1" id="KW-0175">Coiled coil</keyword>
<gene>
    <name evidence="3" type="ORF">OJAV_G00233000</name>
</gene>
<dbReference type="Proteomes" id="UP000283210">
    <property type="component" value="Chromosome 24"/>
</dbReference>
<evidence type="ECO:0000256" key="2">
    <source>
        <dbReference type="SAM" id="MobiDB-lite"/>
    </source>
</evidence>
<accession>A0A437C072</accession>
<dbReference type="PANTHER" id="PTHR34488">
    <property type="entry name" value="SI:CH211-245H14.1-RELATED"/>
    <property type="match status" value="1"/>
</dbReference>
<feature type="region of interest" description="Disordered" evidence="2">
    <location>
        <begin position="245"/>
        <end position="265"/>
    </location>
</feature>
<evidence type="ECO:0000256" key="1">
    <source>
        <dbReference type="SAM" id="Coils"/>
    </source>
</evidence>
<evidence type="ECO:0000313" key="4">
    <source>
        <dbReference type="Proteomes" id="UP000283210"/>
    </source>
</evidence>
<dbReference type="AlphaFoldDB" id="A0A437C072"/>
<dbReference type="EMBL" id="CM012460">
    <property type="protein sequence ID" value="RVE56125.1"/>
    <property type="molecule type" value="Genomic_DNA"/>
</dbReference>
<proteinExistence type="predicted"/>
<name>A0A437C072_ORYJA</name>